<dbReference type="InterPro" id="IPR013078">
    <property type="entry name" value="His_Pase_superF_clade-1"/>
</dbReference>
<evidence type="ECO:0000256" key="2">
    <source>
        <dbReference type="SAM" id="SignalP"/>
    </source>
</evidence>
<feature type="region of interest" description="Disordered" evidence="1">
    <location>
        <begin position="35"/>
        <end position="54"/>
    </location>
</feature>
<evidence type="ECO:0000313" key="3">
    <source>
        <dbReference type="EnsemblProtists" id="EOD42113"/>
    </source>
</evidence>
<feature type="signal peptide" evidence="2">
    <location>
        <begin position="1"/>
        <end position="25"/>
    </location>
</feature>
<dbReference type="InterPro" id="IPR050275">
    <property type="entry name" value="PGM_Phosphatase"/>
</dbReference>
<dbReference type="Gene3D" id="3.40.50.1240">
    <property type="entry name" value="Phosphoglycerate mutase-like"/>
    <property type="match status" value="1"/>
</dbReference>
<keyword evidence="4" id="KW-1185">Reference proteome</keyword>
<dbReference type="KEGG" id="ehx:EMIHUDRAFT_194833"/>
<dbReference type="InterPro" id="IPR029033">
    <property type="entry name" value="His_PPase_superfam"/>
</dbReference>
<evidence type="ECO:0000256" key="1">
    <source>
        <dbReference type="SAM" id="MobiDB-lite"/>
    </source>
</evidence>
<dbReference type="SUPFAM" id="SSF53254">
    <property type="entry name" value="Phosphoglycerate mutase-like"/>
    <property type="match status" value="1"/>
</dbReference>
<reference evidence="4" key="1">
    <citation type="journal article" date="2013" name="Nature">
        <title>Pan genome of the phytoplankton Emiliania underpins its global distribution.</title>
        <authorList>
            <person name="Read B.A."/>
            <person name="Kegel J."/>
            <person name="Klute M.J."/>
            <person name="Kuo A."/>
            <person name="Lefebvre S.C."/>
            <person name="Maumus F."/>
            <person name="Mayer C."/>
            <person name="Miller J."/>
            <person name="Monier A."/>
            <person name="Salamov A."/>
            <person name="Young J."/>
            <person name="Aguilar M."/>
            <person name="Claverie J.M."/>
            <person name="Frickenhaus S."/>
            <person name="Gonzalez K."/>
            <person name="Herman E.K."/>
            <person name="Lin Y.C."/>
            <person name="Napier J."/>
            <person name="Ogata H."/>
            <person name="Sarno A.F."/>
            <person name="Shmutz J."/>
            <person name="Schroeder D."/>
            <person name="de Vargas C."/>
            <person name="Verret F."/>
            <person name="von Dassow P."/>
            <person name="Valentin K."/>
            <person name="Van de Peer Y."/>
            <person name="Wheeler G."/>
            <person name="Dacks J.B."/>
            <person name="Delwiche C.F."/>
            <person name="Dyhrman S.T."/>
            <person name="Glockner G."/>
            <person name="John U."/>
            <person name="Richards T."/>
            <person name="Worden A.Z."/>
            <person name="Zhang X."/>
            <person name="Grigoriev I.V."/>
            <person name="Allen A.E."/>
            <person name="Bidle K."/>
            <person name="Borodovsky M."/>
            <person name="Bowler C."/>
            <person name="Brownlee C."/>
            <person name="Cock J.M."/>
            <person name="Elias M."/>
            <person name="Gladyshev V.N."/>
            <person name="Groth M."/>
            <person name="Guda C."/>
            <person name="Hadaegh A."/>
            <person name="Iglesias-Rodriguez M.D."/>
            <person name="Jenkins J."/>
            <person name="Jones B.M."/>
            <person name="Lawson T."/>
            <person name="Leese F."/>
            <person name="Lindquist E."/>
            <person name="Lobanov A."/>
            <person name="Lomsadze A."/>
            <person name="Malik S.B."/>
            <person name="Marsh M.E."/>
            <person name="Mackinder L."/>
            <person name="Mock T."/>
            <person name="Mueller-Roeber B."/>
            <person name="Pagarete A."/>
            <person name="Parker M."/>
            <person name="Probert I."/>
            <person name="Quesneville H."/>
            <person name="Raines C."/>
            <person name="Rensing S.A."/>
            <person name="Riano-Pachon D.M."/>
            <person name="Richier S."/>
            <person name="Rokitta S."/>
            <person name="Shiraiwa Y."/>
            <person name="Soanes D.M."/>
            <person name="van der Giezen M."/>
            <person name="Wahlund T.M."/>
            <person name="Williams B."/>
            <person name="Wilson W."/>
            <person name="Wolfe G."/>
            <person name="Wurch L.L."/>
        </authorList>
    </citation>
    <scope>NUCLEOTIDE SEQUENCE</scope>
</reference>
<dbReference type="PaxDb" id="2903-EOD42113"/>
<feature type="compositionally biased region" description="Low complexity" evidence="1">
    <location>
        <begin position="469"/>
        <end position="478"/>
    </location>
</feature>
<dbReference type="SMART" id="SM00855">
    <property type="entry name" value="PGAM"/>
    <property type="match status" value="1"/>
</dbReference>
<sequence length="484" mass="54146">MLLRIRNRVLTLSAWCAFVFRHGLSTPQKGRAYFGEMAETPGGNQTPGKASKKLKDSKFGETIVEENQVSVTVMLTGVALVEMGYELRDALQAGMYEMADAQGCINTYLPQHVTRNRILDFQGETWKDKRDMERPNKNYARAPGWSNVQYQIRGYIVHPKDLVKVVKKIPGFSHEVNYFLRRETETGTFDEATTLGDIDHLEPAFCEESQTRCMSLRRRSSLLLLLRFSASSAEADLELVRGWPERPPGSAAKRLTLIRHAEALHNRDARQMPNYFTDGLGHTAAYWDSPLTPEGEQQARLLAGKLQFRQEVGSPQLVAVSPMTRTLQTASLAFPDIPEPAAGRAPLVRPPFVATSLARERIGNHSCDGRRERVALEGEFPHVDFSEVADGADEMWEHKEVEPDGMNSTACGARAGRLLAWPEPEIAVVSHWVFLSHLLRPHGFDDAFVQMGNAEMRFVTLQERAARPSSRSSSDSSSGPKQEL</sequence>
<accession>A0A0D3L278</accession>
<evidence type="ECO:0008006" key="5">
    <source>
        <dbReference type="Google" id="ProtNLM"/>
    </source>
</evidence>
<proteinExistence type="predicted"/>
<feature type="chain" id="PRO_5044267579" description="Phosphoglycerate mutase" evidence="2">
    <location>
        <begin position="26"/>
        <end position="484"/>
    </location>
</feature>
<dbReference type="GeneID" id="17287383"/>
<dbReference type="RefSeq" id="XP_005794542.1">
    <property type="nucleotide sequence ID" value="XM_005794485.1"/>
</dbReference>
<dbReference type="GO" id="GO:0016791">
    <property type="term" value="F:phosphatase activity"/>
    <property type="evidence" value="ECO:0007669"/>
    <property type="project" value="TreeGrafter"/>
</dbReference>
<evidence type="ECO:0000313" key="4">
    <source>
        <dbReference type="Proteomes" id="UP000013827"/>
    </source>
</evidence>
<dbReference type="EnsemblProtists" id="EOD42113">
    <property type="protein sequence ID" value="EOD42113"/>
    <property type="gene ID" value="EMIHUDRAFT_194833"/>
</dbReference>
<dbReference type="CDD" id="cd07067">
    <property type="entry name" value="HP_PGM_like"/>
    <property type="match status" value="1"/>
</dbReference>
<keyword evidence="2" id="KW-0732">Signal</keyword>
<organism evidence="3 4">
    <name type="scientific">Emiliania huxleyi (strain CCMP1516)</name>
    <dbReference type="NCBI Taxonomy" id="280463"/>
    <lineage>
        <taxon>Eukaryota</taxon>
        <taxon>Haptista</taxon>
        <taxon>Haptophyta</taxon>
        <taxon>Prymnesiophyceae</taxon>
        <taxon>Isochrysidales</taxon>
        <taxon>Noelaerhabdaceae</taxon>
        <taxon>Emiliania</taxon>
    </lineage>
</organism>
<name>A0A0D3L278_EMIH1</name>
<dbReference type="HOGENOM" id="CLU_564334_0_0_1"/>
<reference evidence="3" key="2">
    <citation type="submission" date="2024-10" db="UniProtKB">
        <authorList>
            <consortium name="EnsemblProtists"/>
        </authorList>
    </citation>
    <scope>IDENTIFICATION</scope>
</reference>
<dbReference type="eggNOG" id="KOG4754">
    <property type="taxonomic scope" value="Eukaryota"/>
</dbReference>
<protein>
    <recommendedName>
        <fullName evidence="5">Phosphoglycerate mutase</fullName>
    </recommendedName>
</protein>
<dbReference type="AlphaFoldDB" id="A0A0D3L278"/>
<dbReference type="Proteomes" id="UP000013827">
    <property type="component" value="Unassembled WGS sequence"/>
</dbReference>
<feature type="region of interest" description="Disordered" evidence="1">
    <location>
        <begin position="463"/>
        <end position="484"/>
    </location>
</feature>
<dbReference type="PANTHER" id="PTHR48100">
    <property type="entry name" value="BROAD-SPECIFICITY PHOSPHATASE YOR283W-RELATED"/>
    <property type="match status" value="1"/>
</dbReference>
<dbReference type="Pfam" id="PF00300">
    <property type="entry name" value="His_Phos_1"/>
    <property type="match status" value="1"/>
</dbReference>
<dbReference type="PANTHER" id="PTHR48100:SF1">
    <property type="entry name" value="HISTIDINE PHOSPHATASE FAMILY PROTEIN-RELATED"/>
    <property type="match status" value="1"/>
</dbReference>
<dbReference type="GO" id="GO:0005737">
    <property type="term" value="C:cytoplasm"/>
    <property type="evidence" value="ECO:0007669"/>
    <property type="project" value="TreeGrafter"/>
</dbReference>